<name>A0A2P2NEK1_RHIMU</name>
<dbReference type="AlphaFoldDB" id="A0A2P2NEK1"/>
<sequence>MCGCVLDTPIPIKIAPCDYALKSE</sequence>
<accession>A0A2P2NEK1</accession>
<evidence type="ECO:0000313" key="1">
    <source>
        <dbReference type="EMBL" id="MBX40908.1"/>
    </source>
</evidence>
<protein>
    <submittedName>
        <fullName evidence="1">Uncharacterized protein</fullName>
    </submittedName>
</protein>
<organism evidence="1">
    <name type="scientific">Rhizophora mucronata</name>
    <name type="common">Asiatic mangrove</name>
    <dbReference type="NCBI Taxonomy" id="61149"/>
    <lineage>
        <taxon>Eukaryota</taxon>
        <taxon>Viridiplantae</taxon>
        <taxon>Streptophyta</taxon>
        <taxon>Embryophyta</taxon>
        <taxon>Tracheophyta</taxon>
        <taxon>Spermatophyta</taxon>
        <taxon>Magnoliopsida</taxon>
        <taxon>eudicotyledons</taxon>
        <taxon>Gunneridae</taxon>
        <taxon>Pentapetalae</taxon>
        <taxon>rosids</taxon>
        <taxon>fabids</taxon>
        <taxon>Malpighiales</taxon>
        <taxon>Rhizophoraceae</taxon>
        <taxon>Rhizophora</taxon>
    </lineage>
</organism>
<proteinExistence type="predicted"/>
<dbReference type="EMBL" id="GGEC01060424">
    <property type="protein sequence ID" value="MBX40908.1"/>
    <property type="molecule type" value="Transcribed_RNA"/>
</dbReference>
<reference evidence="1" key="1">
    <citation type="submission" date="2018-02" db="EMBL/GenBank/DDBJ databases">
        <title>Rhizophora mucronata_Transcriptome.</title>
        <authorList>
            <person name="Meera S.P."/>
            <person name="Sreeshan A."/>
            <person name="Augustine A."/>
        </authorList>
    </citation>
    <scope>NUCLEOTIDE SEQUENCE</scope>
    <source>
        <tissue evidence="1">Leaf</tissue>
    </source>
</reference>